<keyword evidence="7 10" id="KW-0675">Receptor</keyword>
<dbReference type="SUPFAM" id="SSF57716">
    <property type="entry name" value="Glucocorticoid receptor-like (DNA-binding domain)"/>
    <property type="match status" value="1"/>
</dbReference>
<dbReference type="PANTHER" id="PTHR45680:SF14">
    <property type="entry name" value="NUCLEAR HORMONE RECEPTOR FAMILY-RELATED"/>
    <property type="match status" value="1"/>
</dbReference>
<dbReference type="Gene3D" id="3.30.50.10">
    <property type="entry name" value="Erythroid Transcription Factor GATA-1, subunit A"/>
    <property type="match status" value="1"/>
</dbReference>
<organism evidence="10">
    <name type="scientific">Caenorhabditis elegans</name>
    <dbReference type="NCBI Taxonomy" id="6239"/>
    <lineage>
        <taxon>Eukaryota</taxon>
        <taxon>Metazoa</taxon>
        <taxon>Ecdysozoa</taxon>
        <taxon>Nematoda</taxon>
        <taxon>Chromadorea</taxon>
        <taxon>Rhabditida</taxon>
        <taxon>Rhabditina</taxon>
        <taxon>Rhabditomorpha</taxon>
        <taxon>Rhabditoidea</taxon>
        <taxon>Rhabditidae</taxon>
        <taxon>Peloderinae</taxon>
        <taxon>Caenorhabditis</taxon>
    </lineage>
</organism>
<dbReference type="PRINTS" id="PR00047">
    <property type="entry name" value="STROIDFINGER"/>
</dbReference>
<dbReference type="Pfam" id="PF00104">
    <property type="entry name" value="Hormone_recep"/>
    <property type="match status" value="1"/>
</dbReference>
<keyword evidence="1" id="KW-0479">Metal-binding</keyword>
<dbReference type="InterPro" id="IPR001628">
    <property type="entry name" value="Znf_hrmn_rcpt"/>
</dbReference>
<dbReference type="EMBL" id="AY204175">
    <property type="protein sequence ID" value="AAO39179.1"/>
    <property type="molecule type" value="mRNA"/>
</dbReference>
<dbReference type="InterPro" id="IPR051152">
    <property type="entry name" value="C.elegans_Orphan_NR"/>
</dbReference>
<dbReference type="PANTHER" id="PTHR45680">
    <property type="entry name" value="NUCLEAR HORMONE RECEPTOR FAMILY"/>
    <property type="match status" value="1"/>
</dbReference>
<keyword evidence="2" id="KW-0863">Zinc-finger</keyword>
<dbReference type="GO" id="GO:0043565">
    <property type="term" value="F:sequence-specific DNA binding"/>
    <property type="evidence" value="ECO:0007669"/>
    <property type="project" value="InterPro"/>
</dbReference>
<keyword evidence="8" id="KW-0539">Nucleus</keyword>
<sequence>MELEPCSSSPERCKVCGDTGNGMHFGAFTCRACAAFFRRAASRKFLRKCENHLIFALKCKNCRLQRCYEAGMSSENFQFCRDLIGAKGAIPKLKVPKSFEQTVGRPYFVLQCDPEVLFLRRNIIDCVPLLEKAEKLIEFGSESPVFSKNRLLKLAQGLQQFQDAKSNQVKFVQKMGQKEIMSFFETDFLCATKWFTYLDEFQFLDKNQPADTNARHLARVVPSAQVGSFSNGPATWNL</sequence>
<evidence type="ECO:0000256" key="5">
    <source>
        <dbReference type="ARBA" id="ARBA00023125"/>
    </source>
</evidence>
<protein>
    <submittedName>
        <fullName evidence="10">Nuclear receptor NHR-65</fullName>
    </submittedName>
</protein>
<dbReference type="PROSITE" id="PS51030">
    <property type="entry name" value="NUCLEAR_REC_DBD_2"/>
    <property type="match status" value="1"/>
</dbReference>
<evidence type="ECO:0000256" key="4">
    <source>
        <dbReference type="ARBA" id="ARBA00023015"/>
    </source>
</evidence>
<reference evidence="10" key="1">
    <citation type="journal article" date="2005" name="J. Mol. Evol.">
        <title>Explosive lineage-specific expansion of the orphan nuclear receptor HNF4 in nematodes.</title>
        <authorList>
            <person name="Robinson-Rechavi M."/>
            <person name="Maina C.V."/>
            <person name="Gissendanner C.R."/>
            <person name="Laudet V."/>
            <person name="Sluder A."/>
        </authorList>
    </citation>
    <scope>NUCLEOTIDE SEQUENCE</scope>
</reference>
<dbReference type="Pfam" id="PF00105">
    <property type="entry name" value="zf-C4"/>
    <property type="match status" value="1"/>
</dbReference>
<dbReference type="InterPro" id="IPR013088">
    <property type="entry name" value="Znf_NHR/GATA"/>
</dbReference>
<evidence type="ECO:0000259" key="9">
    <source>
        <dbReference type="PROSITE" id="PS51030"/>
    </source>
</evidence>
<evidence type="ECO:0000256" key="2">
    <source>
        <dbReference type="ARBA" id="ARBA00022771"/>
    </source>
</evidence>
<evidence type="ECO:0000256" key="8">
    <source>
        <dbReference type="ARBA" id="ARBA00023242"/>
    </source>
</evidence>
<dbReference type="GO" id="GO:0008270">
    <property type="term" value="F:zinc ion binding"/>
    <property type="evidence" value="ECO:0007669"/>
    <property type="project" value="UniProtKB-KW"/>
</dbReference>
<keyword evidence="6" id="KW-0804">Transcription</keyword>
<proteinExistence type="evidence at transcript level"/>
<evidence type="ECO:0000256" key="7">
    <source>
        <dbReference type="ARBA" id="ARBA00023170"/>
    </source>
</evidence>
<keyword evidence="4" id="KW-0805">Transcription regulation</keyword>
<keyword evidence="3" id="KW-0862">Zinc</keyword>
<dbReference type="InterPro" id="IPR000536">
    <property type="entry name" value="Nucl_hrmn_rcpt_lig-bd"/>
</dbReference>
<name>Q86PK3_CAEEL</name>
<evidence type="ECO:0000256" key="1">
    <source>
        <dbReference type="ARBA" id="ARBA00022723"/>
    </source>
</evidence>
<dbReference type="PROSITE" id="PS00031">
    <property type="entry name" value="NUCLEAR_REC_DBD_1"/>
    <property type="match status" value="1"/>
</dbReference>
<evidence type="ECO:0000256" key="6">
    <source>
        <dbReference type="ARBA" id="ARBA00023163"/>
    </source>
</evidence>
<dbReference type="GO" id="GO:0003700">
    <property type="term" value="F:DNA-binding transcription factor activity"/>
    <property type="evidence" value="ECO:0007669"/>
    <property type="project" value="InterPro"/>
</dbReference>
<evidence type="ECO:0000256" key="3">
    <source>
        <dbReference type="ARBA" id="ARBA00022833"/>
    </source>
</evidence>
<evidence type="ECO:0000313" key="10">
    <source>
        <dbReference type="EMBL" id="AAO39179.1"/>
    </source>
</evidence>
<accession>Q86PK3</accession>
<keyword evidence="5" id="KW-0238">DNA-binding</keyword>
<feature type="domain" description="Nuclear receptor" evidence="9">
    <location>
        <begin position="10"/>
        <end position="79"/>
    </location>
</feature>
<dbReference type="SMART" id="SM00399">
    <property type="entry name" value="ZnF_C4"/>
    <property type="match status" value="1"/>
</dbReference>
<dbReference type="AlphaFoldDB" id="Q86PK3"/>